<dbReference type="RefSeq" id="WP_116591632.1">
    <property type="nucleotide sequence ID" value="NZ_MZGS01000017.1"/>
</dbReference>
<comment type="caution">
    <text evidence="1">The sequence shown here is derived from an EMBL/GenBank/DDBJ whole genome shotgun (WGS) entry which is preliminary data.</text>
</comment>
<dbReference type="EMBL" id="MZGS01000017">
    <property type="protein sequence ID" value="PWB87690.1"/>
    <property type="molecule type" value="Genomic_DNA"/>
</dbReference>
<evidence type="ECO:0000313" key="2">
    <source>
        <dbReference type="Proteomes" id="UP000251717"/>
    </source>
</evidence>
<dbReference type="AlphaFoldDB" id="A0A315XNH8"/>
<evidence type="ECO:0000313" key="1">
    <source>
        <dbReference type="EMBL" id="PWB87690.1"/>
    </source>
</evidence>
<keyword evidence="2" id="KW-1185">Reference proteome</keyword>
<dbReference type="Proteomes" id="UP000251717">
    <property type="component" value="Unassembled WGS sequence"/>
</dbReference>
<protein>
    <submittedName>
        <fullName evidence="1">Uncharacterized protein</fullName>
    </submittedName>
</protein>
<gene>
    <name evidence="1" type="ORF">MBBTH_06590</name>
</gene>
<sequence length="163" mass="19250">MNNKKIIILFVLIIFTVGMVMSAASASHTFKKGKYKVTVSDKTYNKIKKGKKVINKKVGTKKKTKWVTKKVKTYESWIDSDGNLYKSKSWNPYKKLGYKAKYIKSVWKYYDDGDICWEYYKVPKTIKKPVYMHIYADWTGDLEHMKYTGKIKVELDNCKYLCF</sequence>
<reference evidence="1 2" key="1">
    <citation type="submission" date="2017-03" db="EMBL/GenBank/DDBJ databases">
        <title>Genome sequence of Methanobrevibacter thaueri.</title>
        <authorList>
            <person name="Poehlein A."/>
            <person name="Seedorf H."/>
            <person name="Daniel R."/>
        </authorList>
    </citation>
    <scope>NUCLEOTIDE SEQUENCE [LARGE SCALE GENOMIC DNA]</scope>
    <source>
        <strain evidence="1 2">DSM 11995</strain>
    </source>
</reference>
<accession>A0A315XNH8</accession>
<proteinExistence type="predicted"/>
<name>A0A315XNH8_9EURY</name>
<organism evidence="1 2">
    <name type="scientific">Methanobrevibacter thaueri</name>
    <dbReference type="NCBI Taxonomy" id="190975"/>
    <lineage>
        <taxon>Archaea</taxon>
        <taxon>Methanobacteriati</taxon>
        <taxon>Methanobacteriota</taxon>
        <taxon>Methanomada group</taxon>
        <taxon>Methanobacteria</taxon>
        <taxon>Methanobacteriales</taxon>
        <taxon>Methanobacteriaceae</taxon>
        <taxon>Methanobrevibacter</taxon>
    </lineage>
</organism>